<feature type="region of interest" description="Disordered" evidence="1">
    <location>
        <begin position="107"/>
        <end position="868"/>
    </location>
</feature>
<feature type="compositionally biased region" description="Basic and acidic residues" evidence="1">
    <location>
        <begin position="663"/>
        <end position="673"/>
    </location>
</feature>
<feature type="compositionally biased region" description="Basic and acidic residues" evidence="1">
    <location>
        <begin position="580"/>
        <end position="593"/>
    </location>
</feature>
<dbReference type="AlphaFoldDB" id="A0AA36CT93"/>
<evidence type="ECO:0000313" key="3">
    <source>
        <dbReference type="EMBL" id="CAJ0574087.1"/>
    </source>
</evidence>
<reference evidence="3" key="1">
    <citation type="submission" date="2023-06" db="EMBL/GenBank/DDBJ databases">
        <authorList>
            <person name="Delattre M."/>
        </authorList>
    </citation>
    <scope>NUCLEOTIDE SEQUENCE</scope>
    <source>
        <strain evidence="3">AF72</strain>
    </source>
</reference>
<dbReference type="InterPro" id="IPR023780">
    <property type="entry name" value="Chromo_domain"/>
</dbReference>
<feature type="compositionally biased region" description="Acidic residues" evidence="1">
    <location>
        <begin position="770"/>
        <end position="779"/>
    </location>
</feature>
<evidence type="ECO:0000259" key="2">
    <source>
        <dbReference type="PROSITE" id="PS50013"/>
    </source>
</evidence>
<organism evidence="3 4">
    <name type="scientific">Mesorhabditis spiculigera</name>
    <dbReference type="NCBI Taxonomy" id="96644"/>
    <lineage>
        <taxon>Eukaryota</taxon>
        <taxon>Metazoa</taxon>
        <taxon>Ecdysozoa</taxon>
        <taxon>Nematoda</taxon>
        <taxon>Chromadorea</taxon>
        <taxon>Rhabditida</taxon>
        <taxon>Rhabditina</taxon>
        <taxon>Rhabditomorpha</taxon>
        <taxon>Rhabditoidea</taxon>
        <taxon>Rhabditidae</taxon>
        <taxon>Mesorhabditinae</taxon>
        <taxon>Mesorhabditis</taxon>
    </lineage>
</organism>
<protein>
    <recommendedName>
        <fullName evidence="2">Chromo domain-containing protein</fullName>
    </recommendedName>
</protein>
<gene>
    <name evidence="3" type="ORF">MSPICULIGERA_LOCUS12428</name>
</gene>
<evidence type="ECO:0000313" key="4">
    <source>
        <dbReference type="Proteomes" id="UP001177023"/>
    </source>
</evidence>
<feature type="compositionally biased region" description="Acidic residues" evidence="1">
    <location>
        <begin position="804"/>
        <end position="814"/>
    </location>
</feature>
<feature type="compositionally biased region" description="Basic and acidic residues" evidence="1">
    <location>
        <begin position="857"/>
        <end position="868"/>
    </location>
</feature>
<keyword evidence="4" id="KW-1185">Reference proteome</keyword>
<feature type="non-terminal residue" evidence="3">
    <location>
        <position position="1"/>
    </location>
</feature>
<feature type="compositionally biased region" description="Pro residues" evidence="1">
    <location>
        <begin position="527"/>
        <end position="539"/>
    </location>
</feature>
<feature type="compositionally biased region" description="Basic and acidic residues" evidence="1">
    <location>
        <begin position="916"/>
        <end position="926"/>
    </location>
</feature>
<feature type="compositionally biased region" description="Polar residues" evidence="1">
    <location>
        <begin position="393"/>
        <end position="408"/>
    </location>
</feature>
<feature type="compositionally biased region" description="Basic and acidic residues" evidence="1">
    <location>
        <begin position="825"/>
        <end position="845"/>
    </location>
</feature>
<feature type="compositionally biased region" description="Basic and acidic residues" evidence="1">
    <location>
        <begin position="742"/>
        <end position="751"/>
    </location>
</feature>
<feature type="compositionally biased region" description="Acidic residues" evidence="1">
    <location>
        <begin position="412"/>
        <end position="425"/>
    </location>
</feature>
<accession>A0AA36CT93</accession>
<dbReference type="SMART" id="SM00298">
    <property type="entry name" value="CHROMO"/>
    <property type="match status" value="1"/>
</dbReference>
<feature type="compositionally biased region" description="Basic and acidic residues" evidence="1">
    <location>
        <begin position="694"/>
        <end position="704"/>
    </location>
</feature>
<dbReference type="Proteomes" id="UP001177023">
    <property type="component" value="Unassembled WGS sequence"/>
</dbReference>
<comment type="caution">
    <text evidence="3">The sequence shown here is derived from an EMBL/GenBank/DDBJ whole genome shotgun (WGS) entry which is preliminary data.</text>
</comment>
<dbReference type="CDD" id="cd00024">
    <property type="entry name" value="CD_CSD"/>
    <property type="match status" value="1"/>
</dbReference>
<dbReference type="EMBL" id="CATQJA010002626">
    <property type="protein sequence ID" value="CAJ0574087.1"/>
    <property type="molecule type" value="Genomic_DNA"/>
</dbReference>
<feature type="region of interest" description="Disordered" evidence="1">
    <location>
        <begin position="888"/>
        <end position="926"/>
    </location>
</feature>
<dbReference type="InterPro" id="IPR016197">
    <property type="entry name" value="Chromo-like_dom_sf"/>
</dbReference>
<dbReference type="Pfam" id="PF00385">
    <property type="entry name" value="Chromo"/>
    <property type="match status" value="1"/>
</dbReference>
<feature type="compositionally biased region" description="Basic residues" evidence="1">
    <location>
        <begin position="846"/>
        <end position="856"/>
    </location>
</feature>
<proteinExistence type="predicted"/>
<feature type="domain" description="Chromo" evidence="2">
    <location>
        <begin position="8"/>
        <end position="66"/>
    </location>
</feature>
<feature type="compositionally biased region" description="Pro residues" evidence="1">
    <location>
        <begin position="131"/>
        <end position="140"/>
    </location>
</feature>
<dbReference type="Gene3D" id="2.40.50.40">
    <property type="match status" value="1"/>
</dbReference>
<feature type="compositionally biased region" description="Basic and acidic residues" evidence="1">
    <location>
        <begin position="621"/>
        <end position="630"/>
    </location>
</feature>
<feature type="compositionally biased region" description="Polar residues" evidence="1">
    <location>
        <begin position="595"/>
        <end position="612"/>
    </location>
</feature>
<name>A0AA36CT93_9BILA</name>
<sequence>MDEEDEYYEIKKIIKRKMRNGMVFFFVEWKGCGPEKNSWIPEEACRGHESAVEFIARNSKVYSCEEELISEKYPKVAAHISQGIEPPLAVPCCASSIPGIAESVATSEAATVRSDDPTPVVSDAESDTGPLLPPPTPPILTAPVAVVENVNREDLDPRLRRRSPSSDSGPNSVDSVAASAGSLDSTNTASELLAQPPIPPVLPPPGKTSLPTQPNPPFSTPFQVEPQFSPPPSLPFESRPQFHPPSPLPFQSRPLFYPPSPHSEQPPIRDDNQHQGFSPRLDLSIPIETNIEIADPRLRNTSSSSTVVPRPPIQSVARQAAQHLPAGIASDPASGVDRHAEAVRQSNVADRRSAGPAPIKPREPVAGSSRASNREPGVEDFSENRNLNPAHDTLNSSTDSADRPSTSHAADMDYEEPDADYDAEYIDPSRPAPRIAHSRKSDDSAPPARIQLELRRQTAPAPVGKSAGPPRSHAASLAKQAPAIPRSKPTIRTTHQPRYSVDQFESNGVYKLGQKAVKKPMAAENRPAPPPPPVRPVPRLPDKPPPPDKAKALQLNKPKAVAMKDPLALSKSAAKRKPPPRSDHTRIRPERVPQKGTTLVSPNKINRQSTSDMLAEVASKSPDKRADQARPRPSAPVDVSKPGTSQSSAPIFTKRIPPAIPRKRPEPQNDLQKKNIAPRNLGERSVSRDTSISTERDRSLDTDRSNSLPKKKKKKDRPSNSPIRSETEMHKKNKVKTVVADSRSEKIHSSSEDSDIEPRICPQKLIPASDSDDAFEENLEQSTSSKTINQIDKPSPPHPAEGDSISDGELDSDEVLAKTSRKSRHMEAKRLEERQQQQEKKEERDRKKKEKQAKRKQQIEERQAKEDAARIKRLEAEEERLRAEEPIDLLDMGDIPSENVVENDQLYDPRAAPPRPSEEGPERSHAAEPGFLKHCIQIKEIIHLLEYEGVKCAVATYPDTTACRLIPLEMLKIGNPAAYLRALRLT</sequence>
<feature type="compositionally biased region" description="Pro residues" evidence="1">
    <location>
        <begin position="196"/>
        <end position="206"/>
    </location>
</feature>
<feature type="compositionally biased region" description="Polar residues" evidence="1">
    <location>
        <begin position="780"/>
        <end position="792"/>
    </location>
</feature>
<dbReference type="SUPFAM" id="SSF54160">
    <property type="entry name" value="Chromo domain-like"/>
    <property type="match status" value="1"/>
</dbReference>
<evidence type="ECO:0000256" key="1">
    <source>
        <dbReference type="SAM" id="MobiDB-lite"/>
    </source>
</evidence>
<dbReference type="PROSITE" id="PS50013">
    <property type="entry name" value="CHROMO_2"/>
    <property type="match status" value="1"/>
</dbReference>
<dbReference type="InterPro" id="IPR000953">
    <property type="entry name" value="Chromo/chromo_shadow_dom"/>
</dbReference>
<feature type="compositionally biased region" description="Basic and acidic residues" evidence="1">
    <location>
        <begin position="540"/>
        <end position="551"/>
    </location>
</feature>